<comment type="caution">
    <text evidence="1">The sequence shown here is derived from an EMBL/GenBank/DDBJ whole genome shotgun (WGS) entry which is preliminary data.</text>
</comment>
<name>S3L7L9_9SPIR</name>
<gene>
    <name evidence="1" type="ORF">HMPREF1222_01965</name>
</gene>
<proteinExistence type="predicted"/>
<evidence type="ECO:0000313" key="1">
    <source>
        <dbReference type="EMBL" id="EPF46443.1"/>
    </source>
</evidence>
<protein>
    <submittedName>
        <fullName evidence="1">Uncharacterized protein</fullName>
    </submittedName>
</protein>
<dbReference type="EMBL" id="ATFC01000009">
    <property type="protein sequence ID" value="EPF46443.1"/>
    <property type="molecule type" value="Genomic_DNA"/>
</dbReference>
<sequence length="66" mass="7644">MEIKIKIEGKRVICDVSDKECVRRPCFAPHRYTHYGRSIAGEDCSYQDKNYSCSTRNYHGCPDKAL</sequence>
<dbReference type="AlphaFoldDB" id="S3L7L9"/>
<evidence type="ECO:0000313" key="2">
    <source>
        <dbReference type="Proteomes" id="UP000014605"/>
    </source>
</evidence>
<organism evidence="1 2">
    <name type="scientific">Treponema vincentii F0403</name>
    <dbReference type="NCBI Taxonomy" id="1125702"/>
    <lineage>
        <taxon>Bacteria</taxon>
        <taxon>Pseudomonadati</taxon>
        <taxon>Spirochaetota</taxon>
        <taxon>Spirochaetia</taxon>
        <taxon>Spirochaetales</taxon>
        <taxon>Treponemataceae</taxon>
        <taxon>Treponema</taxon>
    </lineage>
</organism>
<reference evidence="1 2" key="1">
    <citation type="submission" date="2013-04" db="EMBL/GenBank/DDBJ databases">
        <title>The Genome Sequence of Treponema vincentii F0403.</title>
        <authorList>
            <consortium name="The Broad Institute Genomics Platform"/>
            <person name="Earl A."/>
            <person name="Ward D."/>
            <person name="Feldgarden M."/>
            <person name="Gevers D."/>
            <person name="Leonetti C."/>
            <person name="Izard J."/>
            <person name="Walker B."/>
            <person name="Young S."/>
            <person name="Zeng Q."/>
            <person name="Gargeya S."/>
            <person name="Fitzgerald M."/>
            <person name="Haas B."/>
            <person name="Abouelleil A."/>
            <person name="Allen A.W."/>
            <person name="Alvarado L."/>
            <person name="Arachchi H.M."/>
            <person name="Berlin A.M."/>
            <person name="Chapman S.B."/>
            <person name="Gainer-Dewar J."/>
            <person name="Goldberg J."/>
            <person name="Griggs A."/>
            <person name="Gujja S."/>
            <person name="Hansen M."/>
            <person name="Howarth C."/>
            <person name="Imamovic A."/>
            <person name="Ireland A."/>
            <person name="Larimer J."/>
            <person name="McCowan C."/>
            <person name="Murphy C."/>
            <person name="Pearson M."/>
            <person name="Poon T.W."/>
            <person name="Priest M."/>
            <person name="Roberts A."/>
            <person name="Saif S."/>
            <person name="Shea T."/>
            <person name="Sisk P."/>
            <person name="Sykes S."/>
            <person name="Wortman J."/>
            <person name="Nusbaum C."/>
            <person name="Birren B."/>
        </authorList>
    </citation>
    <scope>NUCLEOTIDE SEQUENCE [LARGE SCALE GENOMIC DNA]</scope>
    <source>
        <strain evidence="1 2">F0403</strain>
    </source>
</reference>
<dbReference type="Proteomes" id="UP000014605">
    <property type="component" value="Unassembled WGS sequence"/>
</dbReference>
<keyword evidence="2" id="KW-1185">Reference proteome</keyword>
<dbReference type="HOGENOM" id="CLU_2830037_0_0_12"/>
<accession>S3L7L9</accession>